<evidence type="ECO:0000256" key="5">
    <source>
        <dbReference type="ARBA" id="ARBA00022777"/>
    </source>
</evidence>
<evidence type="ECO:0000256" key="3">
    <source>
        <dbReference type="ARBA" id="ARBA00012966"/>
    </source>
</evidence>
<dbReference type="PANTHER" id="PTHR11349">
    <property type="entry name" value="NUCLEOSIDE DIPHOSPHATE KINASE"/>
    <property type="match status" value="1"/>
</dbReference>
<dbReference type="AlphaFoldDB" id="A0A645IT29"/>
<dbReference type="PRINTS" id="PR01243">
    <property type="entry name" value="NUCDPKINASE"/>
</dbReference>
<dbReference type="InterPro" id="IPR034907">
    <property type="entry name" value="NDK-like_dom"/>
</dbReference>
<dbReference type="GO" id="GO:0006228">
    <property type="term" value="P:UTP biosynthetic process"/>
    <property type="evidence" value="ECO:0007669"/>
    <property type="project" value="InterPro"/>
</dbReference>
<evidence type="ECO:0000313" key="7">
    <source>
        <dbReference type="EMBL" id="MPN54528.1"/>
    </source>
</evidence>
<feature type="domain" description="Nucleoside diphosphate kinase-like" evidence="6">
    <location>
        <begin position="12"/>
        <end position="88"/>
    </location>
</feature>
<dbReference type="SUPFAM" id="SSF54919">
    <property type="entry name" value="Nucleoside diphosphate kinase, NDK"/>
    <property type="match status" value="1"/>
</dbReference>
<evidence type="ECO:0000256" key="2">
    <source>
        <dbReference type="ARBA" id="ARBA00008142"/>
    </source>
</evidence>
<dbReference type="SMART" id="SM00562">
    <property type="entry name" value="NDK"/>
    <property type="match status" value="1"/>
</dbReference>
<dbReference type="GO" id="GO:0006241">
    <property type="term" value="P:CTP biosynthetic process"/>
    <property type="evidence" value="ECO:0007669"/>
    <property type="project" value="InterPro"/>
</dbReference>
<dbReference type="InterPro" id="IPR001564">
    <property type="entry name" value="Nucleoside_diP_kinase"/>
</dbReference>
<organism evidence="7">
    <name type="scientific">bioreactor metagenome</name>
    <dbReference type="NCBI Taxonomy" id="1076179"/>
    <lineage>
        <taxon>unclassified sequences</taxon>
        <taxon>metagenomes</taxon>
        <taxon>ecological metagenomes</taxon>
    </lineage>
</organism>
<comment type="similarity">
    <text evidence="2">Belongs to the NDK family.</text>
</comment>
<dbReference type="EC" id="2.7.4.6" evidence="3"/>
<keyword evidence="5 7" id="KW-0418">Kinase</keyword>
<dbReference type="GO" id="GO:0006183">
    <property type="term" value="P:GTP biosynthetic process"/>
    <property type="evidence" value="ECO:0007669"/>
    <property type="project" value="InterPro"/>
</dbReference>
<dbReference type="PROSITE" id="PS51374">
    <property type="entry name" value="NDPK_LIKE"/>
    <property type="match status" value="1"/>
</dbReference>
<protein>
    <recommendedName>
        <fullName evidence="3">nucleoside-diphosphate kinase</fullName>
        <ecNumber evidence="3">2.7.4.6</ecNumber>
    </recommendedName>
</protein>
<dbReference type="Pfam" id="PF00334">
    <property type="entry name" value="NDK"/>
    <property type="match status" value="1"/>
</dbReference>
<gene>
    <name evidence="7" type="primary">ndk_28</name>
    <name evidence="7" type="ORF">SDC9_202198</name>
</gene>
<evidence type="ECO:0000259" key="6">
    <source>
        <dbReference type="SMART" id="SM00562"/>
    </source>
</evidence>
<comment type="caution">
    <text evidence="7">The sequence shown here is derived from an EMBL/GenBank/DDBJ whole genome shotgun (WGS) entry which is preliminary data.</text>
</comment>
<dbReference type="EMBL" id="VSSQ01122836">
    <property type="protein sequence ID" value="MPN54528.1"/>
    <property type="molecule type" value="Genomic_DNA"/>
</dbReference>
<keyword evidence="4 7" id="KW-0808">Transferase</keyword>
<evidence type="ECO:0000256" key="1">
    <source>
        <dbReference type="ARBA" id="ARBA00001946"/>
    </source>
</evidence>
<sequence>MSGKAPSECAPEELTKPGSEKCIALVYEGVEAVRKIRDILGPTDPSKAPPGSIRREFGQTVMVNAAHASDSAENAQREMKIIKVAENNFCQIVEQFYGSI</sequence>
<evidence type="ECO:0000256" key="4">
    <source>
        <dbReference type="ARBA" id="ARBA00022679"/>
    </source>
</evidence>
<accession>A0A645IT29</accession>
<reference evidence="7" key="1">
    <citation type="submission" date="2019-08" db="EMBL/GenBank/DDBJ databases">
        <authorList>
            <person name="Kucharzyk K."/>
            <person name="Murdoch R.W."/>
            <person name="Higgins S."/>
            <person name="Loffler F."/>
        </authorList>
    </citation>
    <scope>NUCLEOTIDE SEQUENCE</scope>
</reference>
<comment type="cofactor">
    <cofactor evidence="1">
        <name>Mg(2+)</name>
        <dbReference type="ChEBI" id="CHEBI:18420"/>
    </cofactor>
</comment>
<dbReference type="InterPro" id="IPR036850">
    <property type="entry name" value="NDK-like_dom_sf"/>
</dbReference>
<dbReference type="Gene3D" id="3.30.70.141">
    <property type="entry name" value="Nucleoside diphosphate kinase-like domain"/>
    <property type="match status" value="1"/>
</dbReference>
<proteinExistence type="inferred from homology"/>
<name>A0A645IT29_9ZZZZ</name>
<dbReference type="GO" id="GO:0004550">
    <property type="term" value="F:nucleoside diphosphate kinase activity"/>
    <property type="evidence" value="ECO:0007669"/>
    <property type="project" value="UniProtKB-EC"/>
</dbReference>